<sequence>MFLMNYTRPDIAYAVSRLSRYTHNLSGEHWIALKRLLKYLKGNLDWKLEFVGFPATCIARSTMESEFIALDLAGQEAEWLRSLLADIPLWGRPTPPVSLLCDSQAAICVAKNQIYNVLFELREEQYHQVHSSFRVYEILESRVNLSGLFVHCSDYTHRDEFASKAVDYHDTIRTIMIAPGGEALGGLIGAFWHMIQTEGRPIFAHLKGEKEFNVKQGGQELNAFEQLELGPVRTLLYGAIAGACSEADTYPFEVVRRHLQMQVRATKLSALATCIKKVVFPLFTPD</sequence>
<dbReference type="InterPro" id="IPR023395">
    <property type="entry name" value="MCP_dom_sf"/>
</dbReference>
<dbReference type="Proteomes" id="UP000436088">
    <property type="component" value="Unassembled WGS sequence"/>
</dbReference>
<evidence type="ECO:0000313" key="5">
    <source>
        <dbReference type="Proteomes" id="UP000436088"/>
    </source>
</evidence>
<comment type="subcellular location">
    <subcellularLocation>
        <location evidence="1">Membrane</location>
        <topology evidence="1">Multi-pass membrane protein</topology>
    </subcellularLocation>
</comment>
<dbReference type="PANTHER" id="PTHR11439:SF440">
    <property type="entry name" value="INTEGRASE CATALYTIC DOMAIN-CONTAINING PROTEIN"/>
    <property type="match status" value="1"/>
</dbReference>
<dbReference type="SUPFAM" id="SSF103506">
    <property type="entry name" value="Mitochondrial carrier"/>
    <property type="match status" value="1"/>
</dbReference>
<evidence type="ECO:0000256" key="2">
    <source>
        <dbReference type="ARBA" id="ARBA00022692"/>
    </source>
</evidence>
<keyword evidence="3" id="KW-0472">Membrane</keyword>
<comment type="caution">
    <text evidence="4">The sequence shown here is derived from an EMBL/GenBank/DDBJ whole genome shotgun (WGS) entry which is preliminary data.</text>
</comment>
<gene>
    <name evidence="4" type="ORF">F3Y22_tig00110160pilonHSYRG00519</name>
</gene>
<keyword evidence="2" id="KW-0812">Transmembrane</keyword>
<evidence type="ECO:0000256" key="3">
    <source>
        <dbReference type="ARBA" id="ARBA00023136"/>
    </source>
</evidence>
<protein>
    <submittedName>
        <fullName evidence="4">Mitochondrial adenine nucleotide transporter BTL3</fullName>
    </submittedName>
</protein>
<dbReference type="AlphaFoldDB" id="A0A6A3BID4"/>
<dbReference type="GO" id="GO:0016020">
    <property type="term" value="C:membrane"/>
    <property type="evidence" value="ECO:0007669"/>
    <property type="project" value="UniProtKB-SubCell"/>
</dbReference>
<dbReference type="EMBL" id="VEPZ02000857">
    <property type="protein sequence ID" value="KAE8715787.1"/>
    <property type="molecule type" value="Genomic_DNA"/>
</dbReference>
<evidence type="ECO:0000256" key="1">
    <source>
        <dbReference type="ARBA" id="ARBA00004141"/>
    </source>
</evidence>
<dbReference type="Pfam" id="PF00153">
    <property type="entry name" value="Mito_carr"/>
    <property type="match status" value="1"/>
</dbReference>
<evidence type="ECO:0000313" key="4">
    <source>
        <dbReference type="EMBL" id="KAE8715787.1"/>
    </source>
</evidence>
<name>A0A6A3BID4_HIBSY</name>
<accession>A0A6A3BID4</accession>
<keyword evidence="5" id="KW-1185">Reference proteome</keyword>
<dbReference type="Gene3D" id="1.50.40.10">
    <property type="entry name" value="Mitochondrial carrier domain"/>
    <property type="match status" value="1"/>
</dbReference>
<organism evidence="4 5">
    <name type="scientific">Hibiscus syriacus</name>
    <name type="common">Rose of Sharon</name>
    <dbReference type="NCBI Taxonomy" id="106335"/>
    <lineage>
        <taxon>Eukaryota</taxon>
        <taxon>Viridiplantae</taxon>
        <taxon>Streptophyta</taxon>
        <taxon>Embryophyta</taxon>
        <taxon>Tracheophyta</taxon>
        <taxon>Spermatophyta</taxon>
        <taxon>Magnoliopsida</taxon>
        <taxon>eudicotyledons</taxon>
        <taxon>Gunneridae</taxon>
        <taxon>Pentapetalae</taxon>
        <taxon>rosids</taxon>
        <taxon>malvids</taxon>
        <taxon>Malvales</taxon>
        <taxon>Malvaceae</taxon>
        <taxon>Malvoideae</taxon>
        <taxon>Hibiscus</taxon>
    </lineage>
</organism>
<dbReference type="InterPro" id="IPR018108">
    <property type="entry name" value="MCP_transmembrane"/>
</dbReference>
<proteinExistence type="predicted"/>
<dbReference type="CDD" id="cd09272">
    <property type="entry name" value="RNase_HI_RT_Ty1"/>
    <property type="match status" value="1"/>
</dbReference>
<reference evidence="4" key="1">
    <citation type="submission" date="2019-09" db="EMBL/GenBank/DDBJ databases">
        <title>Draft genome information of white flower Hibiscus syriacus.</title>
        <authorList>
            <person name="Kim Y.-M."/>
        </authorList>
    </citation>
    <scope>NUCLEOTIDE SEQUENCE [LARGE SCALE GENOMIC DNA]</scope>
    <source>
        <strain evidence="4">YM2019G1</strain>
    </source>
</reference>
<dbReference type="PANTHER" id="PTHR11439">
    <property type="entry name" value="GAG-POL-RELATED RETROTRANSPOSON"/>
    <property type="match status" value="1"/>
</dbReference>